<dbReference type="STRING" id="400727.A0A2T7P093"/>
<proteinExistence type="predicted"/>
<evidence type="ECO:0000313" key="1">
    <source>
        <dbReference type="EMBL" id="PVD26823.1"/>
    </source>
</evidence>
<dbReference type="InterPro" id="IPR012337">
    <property type="entry name" value="RNaseH-like_sf"/>
</dbReference>
<comment type="caution">
    <text evidence="1">The sequence shown here is derived from an EMBL/GenBank/DDBJ whole genome shotgun (WGS) entry which is preliminary data.</text>
</comment>
<protein>
    <recommendedName>
        <fullName evidence="3">Integrase catalytic domain-containing protein</fullName>
    </recommendedName>
</protein>
<evidence type="ECO:0008006" key="3">
    <source>
        <dbReference type="Google" id="ProtNLM"/>
    </source>
</evidence>
<sequence>MVQDVDSLECQQDITLDDGVNELVICSQANSTTRARATDTPVVTCPDFDGTVSQHQRLQALLNKHAAGFARDSTDLGYTDACEQFNRSMHDLLITLPVEHKRRWPEHMPELPQAYNNTPHASIGFTPFFLLLGRELRLPVDYFLGRPGPSAVSTPTGATSAAGSLS</sequence>
<accession>A0A2T7P093</accession>
<name>A0A2T7P093_POMCA</name>
<dbReference type="AlphaFoldDB" id="A0A2T7P093"/>
<gene>
    <name evidence="1" type="ORF">C0Q70_11970</name>
</gene>
<reference evidence="1 2" key="1">
    <citation type="submission" date="2018-04" db="EMBL/GenBank/DDBJ databases">
        <title>The genome of golden apple snail Pomacea canaliculata provides insight into stress tolerance and invasive adaptation.</title>
        <authorList>
            <person name="Liu C."/>
            <person name="Liu B."/>
            <person name="Ren Y."/>
            <person name="Zhang Y."/>
            <person name="Wang H."/>
            <person name="Li S."/>
            <person name="Jiang F."/>
            <person name="Yin L."/>
            <person name="Zhang G."/>
            <person name="Qian W."/>
            <person name="Fan W."/>
        </authorList>
    </citation>
    <scope>NUCLEOTIDE SEQUENCE [LARGE SCALE GENOMIC DNA]</scope>
    <source>
        <strain evidence="1">SZHN2017</strain>
        <tissue evidence="1">Muscle</tissue>
    </source>
</reference>
<dbReference type="SUPFAM" id="SSF53098">
    <property type="entry name" value="Ribonuclease H-like"/>
    <property type="match status" value="1"/>
</dbReference>
<dbReference type="Gene3D" id="3.30.420.10">
    <property type="entry name" value="Ribonuclease H-like superfamily/Ribonuclease H"/>
    <property type="match status" value="1"/>
</dbReference>
<organism evidence="1 2">
    <name type="scientific">Pomacea canaliculata</name>
    <name type="common">Golden apple snail</name>
    <dbReference type="NCBI Taxonomy" id="400727"/>
    <lineage>
        <taxon>Eukaryota</taxon>
        <taxon>Metazoa</taxon>
        <taxon>Spiralia</taxon>
        <taxon>Lophotrochozoa</taxon>
        <taxon>Mollusca</taxon>
        <taxon>Gastropoda</taxon>
        <taxon>Caenogastropoda</taxon>
        <taxon>Architaenioglossa</taxon>
        <taxon>Ampullarioidea</taxon>
        <taxon>Ampullariidae</taxon>
        <taxon>Pomacea</taxon>
    </lineage>
</organism>
<dbReference type="EMBL" id="PZQS01000007">
    <property type="protein sequence ID" value="PVD26823.1"/>
    <property type="molecule type" value="Genomic_DNA"/>
</dbReference>
<evidence type="ECO:0000313" key="2">
    <source>
        <dbReference type="Proteomes" id="UP000245119"/>
    </source>
</evidence>
<dbReference type="GO" id="GO:0003676">
    <property type="term" value="F:nucleic acid binding"/>
    <property type="evidence" value="ECO:0007669"/>
    <property type="project" value="InterPro"/>
</dbReference>
<dbReference type="Proteomes" id="UP000245119">
    <property type="component" value="Linkage Group LG7"/>
</dbReference>
<keyword evidence="2" id="KW-1185">Reference proteome</keyword>
<dbReference type="InterPro" id="IPR036397">
    <property type="entry name" value="RNaseH_sf"/>
</dbReference>